<accession>A0ABS5UNC6</accession>
<dbReference type="PANTHER" id="PTHR43649">
    <property type="entry name" value="ARABINOSE-BINDING PROTEIN-RELATED"/>
    <property type="match status" value="1"/>
</dbReference>
<proteinExistence type="predicted"/>
<keyword evidence="3" id="KW-1185">Reference proteome</keyword>
<dbReference type="PANTHER" id="PTHR43649:SF14">
    <property type="entry name" value="BLR3389 PROTEIN"/>
    <property type="match status" value="1"/>
</dbReference>
<dbReference type="InterPro" id="IPR006059">
    <property type="entry name" value="SBP"/>
</dbReference>
<evidence type="ECO:0000313" key="2">
    <source>
        <dbReference type="EMBL" id="MBT1172384.1"/>
    </source>
</evidence>
<keyword evidence="1" id="KW-0732">Signal</keyword>
<protein>
    <submittedName>
        <fullName evidence="2">Sugar ABC transporter substrate-binding protein</fullName>
    </submittedName>
</protein>
<dbReference type="EMBL" id="JAFEJS010000002">
    <property type="protein sequence ID" value="MBT1172384.1"/>
    <property type="molecule type" value="Genomic_DNA"/>
</dbReference>
<dbReference type="RefSeq" id="WP_214357668.1">
    <property type="nucleotide sequence ID" value="NZ_JAFEJS010000002.1"/>
</dbReference>
<reference evidence="2 3" key="1">
    <citation type="journal article" date="2021" name="Environ. Microbiol.">
        <title>Genetic insights into the dark matter of the mammalian gut microbiota through targeted genome reconstruction.</title>
        <authorList>
            <person name="Lugli G.A."/>
            <person name="Alessandri G."/>
            <person name="Milani C."/>
            <person name="Viappiani A."/>
            <person name="Fontana F."/>
            <person name="Tarracchini C."/>
            <person name="Mancabelli L."/>
            <person name="Argentini C."/>
            <person name="Ruiz L."/>
            <person name="Margolles A."/>
            <person name="van Sinderen D."/>
            <person name="Turroni F."/>
            <person name="Ventura M."/>
        </authorList>
    </citation>
    <scope>NUCLEOTIDE SEQUENCE [LARGE SCALE GENOMIC DNA]</scope>
    <source>
        <strain evidence="2 3">MA2</strain>
    </source>
</reference>
<sequence>MTFGRFPRWRSHLSAAVTGAVTRAVASVAALAAVVSLASCGQAADTRTHITVWSWEPNMAEVVEDFEQDNPDVVVDLKTISGYENLNTAIQDGYGMPDVAQIEYFALLQYAVSGQLLDISDYVGSDYSSFYSPGTWSSVQLAGRVYGLPMDSGPMAFFYNKDVFDQVGVDATRIKTWDDYYQAAKKLKEIGVYIAADSGDASFYAAMIWLAGGQPFHTSPDGKTVTIALDSDEGTKEFTRFWQKMLDEGLIDTRRTTWSNGWKRALSNGTIASVFSGAWMPSMLMANALGSAGLWRVAPMPTTDGRTTNAENGGSAMAVLQSTRKPRAAYRFVDYVTHNRTGIDTRVNGGAFPADLETLSSEAFLDKTTIHNTNGVDIPYFGGQQFNRVLAEAAENVSVGYQYLPFEVYARSDFRNTVGKAYKWEGSWQSYLRRQRQIRAGMTDEEGNPLKPRTRPTPKVSLKEGIASWQADLREYGANQGFTIQ</sequence>
<dbReference type="CDD" id="cd13585">
    <property type="entry name" value="PBP2_TMBP_like"/>
    <property type="match status" value="1"/>
</dbReference>
<evidence type="ECO:0000313" key="3">
    <source>
        <dbReference type="Proteomes" id="UP000773064"/>
    </source>
</evidence>
<gene>
    <name evidence="2" type="ORF">JS528_03200</name>
</gene>
<dbReference type="InterPro" id="IPR050490">
    <property type="entry name" value="Bact_solute-bd_prot1"/>
</dbReference>
<feature type="chain" id="PRO_5046660586" evidence="1">
    <location>
        <begin position="33"/>
        <end position="485"/>
    </location>
</feature>
<dbReference type="SUPFAM" id="SSF53850">
    <property type="entry name" value="Periplasmic binding protein-like II"/>
    <property type="match status" value="1"/>
</dbReference>
<comment type="caution">
    <text evidence="2">The sequence shown here is derived from an EMBL/GenBank/DDBJ whole genome shotgun (WGS) entry which is preliminary data.</text>
</comment>
<dbReference type="Proteomes" id="UP000773064">
    <property type="component" value="Unassembled WGS sequence"/>
</dbReference>
<organism evidence="2 3">
    <name type="scientific">Bifidobacterium santillanense</name>
    <dbReference type="NCBI Taxonomy" id="2809028"/>
    <lineage>
        <taxon>Bacteria</taxon>
        <taxon>Bacillati</taxon>
        <taxon>Actinomycetota</taxon>
        <taxon>Actinomycetes</taxon>
        <taxon>Bifidobacteriales</taxon>
        <taxon>Bifidobacteriaceae</taxon>
        <taxon>Bifidobacterium</taxon>
    </lineage>
</organism>
<dbReference type="Pfam" id="PF01547">
    <property type="entry name" value="SBP_bac_1"/>
    <property type="match status" value="1"/>
</dbReference>
<evidence type="ECO:0000256" key="1">
    <source>
        <dbReference type="SAM" id="SignalP"/>
    </source>
</evidence>
<name>A0ABS5UNC6_9BIFI</name>
<dbReference type="Gene3D" id="3.40.190.10">
    <property type="entry name" value="Periplasmic binding protein-like II"/>
    <property type="match status" value="1"/>
</dbReference>
<feature type="signal peptide" evidence="1">
    <location>
        <begin position="1"/>
        <end position="32"/>
    </location>
</feature>